<dbReference type="EnsemblMetazoa" id="XM_004928806.3">
    <property type="protein sequence ID" value="XP_004928863.1"/>
    <property type="gene ID" value="LOC101745141"/>
</dbReference>
<dbReference type="InterPro" id="IPR036865">
    <property type="entry name" value="CRAL-TRIO_dom_sf"/>
</dbReference>
<dbReference type="KEGG" id="bmor:101745141"/>
<dbReference type="GO" id="GO:1902936">
    <property type="term" value="F:phosphatidylinositol bisphosphate binding"/>
    <property type="evidence" value="ECO:0007669"/>
    <property type="project" value="TreeGrafter"/>
</dbReference>
<feature type="domain" description="CRAL-TRIO" evidence="1">
    <location>
        <begin position="92"/>
        <end position="257"/>
    </location>
</feature>
<proteinExistence type="predicted"/>
<dbReference type="SUPFAM" id="SSF46938">
    <property type="entry name" value="CRAL/TRIO N-terminal domain"/>
    <property type="match status" value="1"/>
</dbReference>
<evidence type="ECO:0000313" key="2">
    <source>
        <dbReference type="EnsemblMetazoa" id="XP_004928863.1"/>
    </source>
</evidence>
<dbReference type="InterPro" id="IPR001251">
    <property type="entry name" value="CRAL-TRIO_dom"/>
</dbReference>
<reference evidence="2" key="2">
    <citation type="submission" date="2022-06" db="UniProtKB">
        <authorList>
            <consortium name="EnsemblMetazoa"/>
        </authorList>
    </citation>
    <scope>IDENTIFICATION</scope>
    <source>
        <strain evidence="2">p50T (Dazao)</strain>
    </source>
</reference>
<dbReference type="PRINTS" id="PR00180">
    <property type="entry name" value="CRETINALDHBP"/>
</dbReference>
<dbReference type="AlphaFoldDB" id="A0A8R1WLP9"/>
<dbReference type="PANTHER" id="PTHR10174:SF222">
    <property type="entry name" value="GH10083P-RELATED"/>
    <property type="match status" value="1"/>
</dbReference>
<dbReference type="PROSITE" id="PS50191">
    <property type="entry name" value="CRAL_TRIO"/>
    <property type="match status" value="1"/>
</dbReference>
<evidence type="ECO:0000313" key="3">
    <source>
        <dbReference type="Proteomes" id="UP000005204"/>
    </source>
</evidence>
<dbReference type="OrthoDB" id="7422178at2759"/>
<dbReference type="Proteomes" id="UP000005204">
    <property type="component" value="Unassembled WGS sequence"/>
</dbReference>
<accession>A0A8R1WLP9</accession>
<dbReference type="SUPFAM" id="SSF52087">
    <property type="entry name" value="CRAL/TRIO domain"/>
    <property type="match status" value="1"/>
</dbReference>
<dbReference type="Pfam" id="PF00650">
    <property type="entry name" value="CRAL_TRIO"/>
    <property type="match status" value="1"/>
</dbReference>
<dbReference type="PANTHER" id="PTHR10174">
    <property type="entry name" value="ALPHA-TOCOPHEROL TRANSFER PROTEIN-RELATED"/>
    <property type="match status" value="1"/>
</dbReference>
<sequence length="311" mass="36410">MESLPSDRILKFNANTLEDVRKEFHLEKRERVIEAIDILEDWVKKQNHFLKKDFSREYLERTLITTKGLVERAKTRIDNLCTFKTLMPNFFEDIDVKKSAMSTVFSHAHMPKLTKDNYRIYLLKVYNDDFDASLVLDYYKYIVVVSEYLKIHDYCKGFEVILDYSDVNVMNFVTKFNPVILRQAVTLITDGYGMRIKGVYIISPSKTVDLILNLFKQVVSTKLASRLHVHKTIDTVTEFLDKDLLPIEYGGNERSLKELHNEWLEILSSDEHNKYLQEMNKATTNESCRQTGKFNEQYLGLPGSFRSLSVD</sequence>
<reference evidence="3" key="1">
    <citation type="journal article" date="2008" name="Insect Biochem. Mol. Biol.">
        <title>The genome of a lepidopteran model insect, the silkworm Bombyx mori.</title>
        <authorList>
            <consortium name="International Silkworm Genome Consortium"/>
        </authorList>
    </citation>
    <scope>NUCLEOTIDE SEQUENCE [LARGE SCALE GENOMIC DNA]</scope>
    <source>
        <strain evidence="3">p50T</strain>
    </source>
</reference>
<keyword evidence="3" id="KW-1185">Reference proteome</keyword>
<dbReference type="GO" id="GO:0016020">
    <property type="term" value="C:membrane"/>
    <property type="evidence" value="ECO:0007669"/>
    <property type="project" value="TreeGrafter"/>
</dbReference>
<name>A0A8R1WLP9_BOMMO</name>
<organism evidence="2 3">
    <name type="scientific">Bombyx mori</name>
    <name type="common">Silk moth</name>
    <dbReference type="NCBI Taxonomy" id="7091"/>
    <lineage>
        <taxon>Eukaryota</taxon>
        <taxon>Metazoa</taxon>
        <taxon>Ecdysozoa</taxon>
        <taxon>Arthropoda</taxon>
        <taxon>Hexapoda</taxon>
        <taxon>Insecta</taxon>
        <taxon>Pterygota</taxon>
        <taxon>Neoptera</taxon>
        <taxon>Endopterygota</taxon>
        <taxon>Lepidoptera</taxon>
        <taxon>Glossata</taxon>
        <taxon>Ditrysia</taxon>
        <taxon>Bombycoidea</taxon>
        <taxon>Bombycidae</taxon>
        <taxon>Bombycinae</taxon>
        <taxon>Bombyx</taxon>
    </lineage>
</organism>
<evidence type="ECO:0000259" key="1">
    <source>
        <dbReference type="PROSITE" id="PS50191"/>
    </source>
</evidence>
<dbReference type="CDD" id="cd00170">
    <property type="entry name" value="SEC14"/>
    <property type="match status" value="1"/>
</dbReference>
<dbReference type="Gene3D" id="3.40.525.10">
    <property type="entry name" value="CRAL-TRIO lipid binding domain"/>
    <property type="match status" value="1"/>
</dbReference>
<dbReference type="InterPro" id="IPR036273">
    <property type="entry name" value="CRAL/TRIO_N_dom_sf"/>
</dbReference>
<dbReference type="GeneID" id="101745141"/>
<dbReference type="SMART" id="SM00516">
    <property type="entry name" value="SEC14"/>
    <property type="match status" value="1"/>
</dbReference>
<protein>
    <recommendedName>
        <fullName evidence="1">CRAL-TRIO domain-containing protein</fullName>
    </recommendedName>
</protein>
<dbReference type="RefSeq" id="XP_004928863.1">
    <property type="nucleotide sequence ID" value="XM_004928806.4"/>
</dbReference>